<keyword evidence="4" id="KW-1185">Reference proteome</keyword>
<organism evidence="3 4">
    <name type="scientific">Olea europaea subsp. europaea</name>
    <dbReference type="NCBI Taxonomy" id="158383"/>
    <lineage>
        <taxon>Eukaryota</taxon>
        <taxon>Viridiplantae</taxon>
        <taxon>Streptophyta</taxon>
        <taxon>Embryophyta</taxon>
        <taxon>Tracheophyta</taxon>
        <taxon>Spermatophyta</taxon>
        <taxon>Magnoliopsida</taxon>
        <taxon>eudicotyledons</taxon>
        <taxon>Gunneridae</taxon>
        <taxon>Pentapetalae</taxon>
        <taxon>asterids</taxon>
        <taxon>lamiids</taxon>
        <taxon>Lamiales</taxon>
        <taxon>Oleaceae</taxon>
        <taxon>Oleeae</taxon>
        <taxon>Olea</taxon>
    </lineage>
</organism>
<name>A0A8S0SQK1_OLEEU</name>
<evidence type="ECO:0000313" key="3">
    <source>
        <dbReference type="EMBL" id="CAA2994402.1"/>
    </source>
</evidence>
<dbReference type="Proteomes" id="UP000594638">
    <property type="component" value="Unassembled WGS sequence"/>
</dbReference>
<feature type="region of interest" description="Disordered" evidence="1">
    <location>
        <begin position="1"/>
        <end position="38"/>
    </location>
</feature>
<comment type="caution">
    <text evidence="3">The sequence shown here is derived from an EMBL/GenBank/DDBJ whole genome shotgun (WGS) entry which is preliminary data.</text>
</comment>
<dbReference type="PANTHER" id="PTHR13743">
    <property type="entry name" value="BEIGE/BEACH-RELATED"/>
    <property type="match status" value="1"/>
</dbReference>
<dbReference type="Pfam" id="PF02138">
    <property type="entry name" value="Beach"/>
    <property type="match status" value="1"/>
</dbReference>
<dbReference type="InterPro" id="IPR050865">
    <property type="entry name" value="BEACH_Domain"/>
</dbReference>
<dbReference type="AlphaFoldDB" id="A0A8S0SQK1"/>
<dbReference type="SUPFAM" id="SSF81837">
    <property type="entry name" value="BEACH domain"/>
    <property type="match status" value="1"/>
</dbReference>
<evidence type="ECO:0000313" key="4">
    <source>
        <dbReference type="Proteomes" id="UP000594638"/>
    </source>
</evidence>
<dbReference type="InterPro" id="IPR000409">
    <property type="entry name" value="BEACH_dom"/>
</dbReference>
<evidence type="ECO:0000256" key="1">
    <source>
        <dbReference type="SAM" id="MobiDB-lite"/>
    </source>
</evidence>
<evidence type="ECO:0000259" key="2">
    <source>
        <dbReference type="Pfam" id="PF02138"/>
    </source>
</evidence>
<sequence length="189" mass="21490">MVHGEISIDEQHDQLDEVTSPSPTLKKRSEQDLEEVAGKSSVQEKKLEYVMQWISLIGLNEEKRNKEKLLDWATTVTGGEPHNHHDPTHNCEVGMGPCWSLGISLRDVFPWILSDYSSDKLDLYNRAFYGDLSQPIGYSSFDDPIIPKFHDDSHYYPSRLEDLTTLSTQLQGPNHFDLANRMFPGIAAT</sequence>
<protein>
    <recommendedName>
        <fullName evidence="2">BEACH domain-containing protein</fullName>
    </recommendedName>
</protein>
<dbReference type="InterPro" id="IPR036372">
    <property type="entry name" value="BEACH_dom_sf"/>
</dbReference>
<dbReference type="Gene3D" id="1.10.1540.10">
    <property type="entry name" value="BEACH domain"/>
    <property type="match status" value="1"/>
</dbReference>
<dbReference type="Gramene" id="OE9A009990T1">
    <property type="protein sequence ID" value="OE9A009990C1"/>
    <property type="gene ID" value="OE9A009990"/>
</dbReference>
<proteinExistence type="predicted"/>
<reference evidence="3 4" key="1">
    <citation type="submission" date="2019-12" db="EMBL/GenBank/DDBJ databases">
        <authorList>
            <person name="Alioto T."/>
            <person name="Alioto T."/>
            <person name="Gomez Garrido J."/>
        </authorList>
    </citation>
    <scope>NUCLEOTIDE SEQUENCE [LARGE SCALE GENOMIC DNA]</scope>
</reference>
<feature type="domain" description="BEACH" evidence="2">
    <location>
        <begin position="108"/>
        <end position="139"/>
    </location>
</feature>
<gene>
    <name evidence="3" type="ORF">OLEA9_A009990</name>
</gene>
<dbReference type="EMBL" id="CACTIH010005473">
    <property type="protein sequence ID" value="CAA2994402.1"/>
    <property type="molecule type" value="Genomic_DNA"/>
</dbReference>
<dbReference type="OrthoDB" id="26681at2759"/>
<accession>A0A8S0SQK1</accession>
<dbReference type="PANTHER" id="PTHR13743:SF157">
    <property type="entry name" value="BEACH DOMAIN-CONTAINING PROTEIN C2"/>
    <property type="match status" value="1"/>
</dbReference>